<dbReference type="GO" id="GO:0000155">
    <property type="term" value="F:phosphorelay sensor kinase activity"/>
    <property type="evidence" value="ECO:0007669"/>
    <property type="project" value="InterPro"/>
</dbReference>
<dbReference type="InterPro" id="IPR050428">
    <property type="entry name" value="TCS_sensor_his_kinase"/>
</dbReference>
<keyword evidence="4" id="KW-0597">Phosphoprotein</keyword>
<dbReference type="SUPFAM" id="SSF55874">
    <property type="entry name" value="ATPase domain of HSP90 chaperone/DNA topoisomerase II/histidine kinase"/>
    <property type="match status" value="1"/>
</dbReference>
<dbReference type="Pfam" id="PF00512">
    <property type="entry name" value="HisKA"/>
    <property type="match status" value="1"/>
</dbReference>
<evidence type="ECO:0000256" key="4">
    <source>
        <dbReference type="ARBA" id="ARBA00022553"/>
    </source>
</evidence>
<evidence type="ECO:0000256" key="8">
    <source>
        <dbReference type="ARBA" id="ARBA00022989"/>
    </source>
</evidence>
<reference evidence="16 17" key="1">
    <citation type="submission" date="2016-10" db="EMBL/GenBank/DDBJ databases">
        <authorList>
            <person name="de Groot N.N."/>
        </authorList>
    </citation>
    <scope>NUCLEOTIDE SEQUENCE [LARGE SCALE GENOMIC DNA]</scope>
    <source>
        <strain evidence="15 16">CGMCC 1.9095</strain>
        <strain evidence="14 17">DSM 22558</strain>
    </source>
</reference>
<feature type="transmembrane region" description="Helical" evidence="11">
    <location>
        <begin position="12"/>
        <end position="37"/>
    </location>
</feature>
<dbReference type="InterPro" id="IPR036097">
    <property type="entry name" value="HisK_dim/P_sf"/>
</dbReference>
<dbReference type="Gene3D" id="3.30.565.10">
    <property type="entry name" value="Histidine kinase-like ATPase, C-terminal domain"/>
    <property type="match status" value="1"/>
</dbReference>
<feature type="domain" description="HAMP" evidence="13">
    <location>
        <begin position="155"/>
        <end position="209"/>
    </location>
</feature>
<evidence type="ECO:0000256" key="6">
    <source>
        <dbReference type="ARBA" id="ARBA00022692"/>
    </source>
</evidence>
<dbReference type="STRING" id="653930.SAMN05216589_1933"/>
<evidence type="ECO:0000313" key="14">
    <source>
        <dbReference type="EMBL" id="SER99589.1"/>
    </source>
</evidence>
<evidence type="ECO:0000256" key="10">
    <source>
        <dbReference type="ARBA" id="ARBA00023136"/>
    </source>
</evidence>
<dbReference type="AlphaFoldDB" id="A0A1I4MDR5"/>
<dbReference type="InterPro" id="IPR036890">
    <property type="entry name" value="HATPase_C_sf"/>
</dbReference>
<dbReference type="PROSITE" id="PS50885">
    <property type="entry name" value="HAMP"/>
    <property type="match status" value="1"/>
</dbReference>
<feature type="domain" description="Histidine kinase" evidence="12">
    <location>
        <begin position="217"/>
        <end position="420"/>
    </location>
</feature>
<dbReference type="GO" id="GO:0005886">
    <property type="term" value="C:plasma membrane"/>
    <property type="evidence" value="ECO:0007669"/>
    <property type="project" value="TreeGrafter"/>
</dbReference>
<evidence type="ECO:0000256" key="2">
    <source>
        <dbReference type="ARBA" id="ARBA00004370"/>
    </source>
</evidence>
<dbReference type="PANTHER" id="PTHR45436:SF16">
    <property type="entry name" value="HISTIDINE KINASE"/>
    <property type="match status" value="1"/>
</dbReference>
<dbReference type="Proteomes" id="UP000186599">
    <property type="component" value="Unassembled WGS sequence"/>
</dbReference>
<keyword evidence="6 11" id="KW-0812">Transmembrane</keyword>
<dbReference type="RefSeq" id="WP_074779340.1">
    <property type="nucleotide sequence ID" value="NZ_FOGN01000003.1"/>
</dbReference>
<dbReference type="SMART" id="SM00388">
    <property type="entry name" value="HisKA"/>
    <property type="match status" value="1"/>
</dbReference>
<keyword evidence="7 15" id="KW-0418">Kinase</keyword>
<dbReference type="InterPro" id="IPR003594">
    <property type="entry name" value="HATPase_dom"/>
</dbReference>
<dbReference type="PROSITE" id="PS50109">
    <property type="entry name" value="HIS_KIN"/>
    <property type="match status" value="1"/>
</dbReference>
<evidence type="ECO:0000313" key="17">
    <source>
        <dbReference type="Proteomes" id="UP000186904"/>
    </source>
</evidence>
<name>A0A1I4MDR5_9GAMM</name>
<gene>
    <name evidence="15" type="ORF">SAMN04487855_1932</name>
    <name evidence="14" type="ORF">SAMN05216589_1933</name>
</gene>
<dbReference type="SMART" id="SM00304">
    <property type="entry name" value="HAMP"/>
    <property type="match status" value="1"/>
</dbReference>
<keyword evidence="5" id="KW-0808">Transferase</keyword>
<dbReference type="PRINTS" id="PR00344">
    <property type="entry name" value="BCTRLSENSOR"/>
</dbReference>
<comment type="subcellular location">
    <subcellularLocation>
        <location evidence="2">Membrane</location>
    </subcellularLocation>
</comment>
<dbReference type="CDD" id="cd00075">
    <property type="entry name" value="HATPase"/>
    <property type="match status" value="1"/>
</dbReference>
<dbReference type="Proteomes" id="UP000186904">
    <property type="component" value="Unassembled WGS sequence"/>
</dbReference>
<evidence type="ECO:0000256" key="5">
    <source>
        <dbReference type="ARBA" id="ARBA00022679"/>
    </source>
</evidence>
<evidence type="ECO:0000256" key="1">
    <source>
        <dbReference type="ARBA" id="ARBA00000085"/>
    </source>
</evidence>
<dbReference type="CDD" id="cd00082">
    <property type="entry name" value="HisKA"/>
    <property type="match status" value="1"/>
</dbReference>
<evidence type="ECO:0000256" key="9">
    <source>
        <dbReference type="ARBA" id="ARBA00023012"/>
    </source>
</evidence>
<evidence type="ECO:0000256" key="11">
    <source>
        <dbReference type="SAM" id="Phobius"/>
    </source>
</evidence>
<dbReference type="OrthoDB" id="9121563at2"/>
<accession>A0A1I4MDR5</accession>
<evidence type="ECO:0000313" key="15">
    <source>
        <dbReference type="EMBL" id="SFM01381.1"/>
    </source>
</evidence>
<keyword evidence="8 11" id="KW-1133">Transmembrane helix</keyword>
<keyword evidence="16" id="KW-1185">Reference proteome</keyword>
<dbReference type="InterPro" id="IPR003660">
    <property type="entry name" value="HAMP_dom"/>
</dbReference>
<dbReference type="InterPro" id="IPR005467">
    <property type="entry name" value="His_kinase_dom"/>
</dbReference>
<evidence type="ECO:0000259" key="13">
    <source>
        <dbReference type="PROSITE" id="PS50885"/>
    </source>
</evidence>
<keyword evidence="10 11" id="KW-0472">Membrane</keyword>
<evidence type="ECO:0000313" key="16">
    <source>
        <dbReference type="Proteomes" id="UP000186599"/>
    </source>
</evidence>
<dbReference type="SUPFAM" id="SSF47384">
    <property type="entry name" value="Homodimeric domain of signal transducing histidine kinase"/>
    <property type="match status" value="1"/>
</dbReference>
<dbReference type="Pfam" id="PF02518">
    <property type="entry name" value="HATPase_c"/>
    <property type="match status" value="1"/>
</dbReference>
<dbReference type="PANTHER" id="PTHR45436">
    <property type="entry name" value="SENSOR HISTIDINE KINASE YKOH"/>
    <property type="match status" value="1"/>
</dbReference>
<organism evidence="15 16">
    <name type="scientific">Halopseudomonas bauzanensis</name>
    <dbReference type="NCBI Taxonomy" id="653930"/>
    <lineage>
        <taxon>Bacteria</taxon>
        <taxon>Pseudomonadati</taxon>
        <taxon>Pseudomonadota</taxon>
        <taxon>Gammaproteobacteria</taxon>
        <taxon>Pseudomonadales</taxon>
        <taxon>Pseudomonadaceae</taxon>
        <taxon>Halopseudomonas</taxon>
    </lineage>
</organism>
<dbReference type="EMBL" id="FOUA01000003">
    <property type="protein sequence ID" value="SFM01381.1"/>
    <property type="molecule type" value="Genomic_DNA"/>
</dbReference>
<sequence>MKTKQPLVRRIIIAFTLMTLIVSGGFSLGIVGIVHFIEEHLVTQHMAEELDSILQKDLAQGLPPRLDAKTRLYASHIPGYEIPANFIGLEEGFVEIVDETGDYYLFILDTPQQRFILVQEQAEFEARENALFNVVFAGFILSGLVAWLLGWMMARTVIAPLARLAQQVRHRGQLHTLAPNLAPDYPDDEVGHVATAFDETLGQLRSSLERERFFTSDVSHELRTPLMIIASSAELLETAELNEREHRQLDRIKRASAEISELVETFLLLARANTKQNPLSGNATLEEVAHEQAKRWAPRFADQGLNFRLIVEEPNDMLFHGGFLSTVMSNLIRNALHYTAKGEIRLLLSANGFRVEDSGQGVPSAQQDDIFKPFVRGSEAQGEGLGLGLSLVKRICAHQGWEVRMYSLPTEGSCFEVTLS</sequence>
<evidence type="ECO:0000256" key="7">
    <source>
        <dbReference type="ARBA" id="ARBA00022777"/>
    </source>
</evidence>
<dbReference type="InterPro" id="IPR003661">
    <property type="entry name" value="HisK_dim/P_dom"/>
</dbReference>
<dbReference type="InterPro" id="IPR004358">
    <property type="entry name" value="Sig_transdc_His_kin-like_C"/>
</dbReference>
<dbReference type="Gene3D" id="1.10.287.130">
    <property type="match status" value="1"/>
</dbReference>
<dbReference type="Pfam" id="PF00672">
    <property type="entry name" value="HAMP"/>
    <property type="match status" value="1"/>
</dbReference>
<dbReference type="EC" id="2.7.13.3" evidence="3"/>
<dbReference type="EMBL" id="FOGN01000003">
    <property type="protein sequence ID" value="SER99589.1"/>
    <property type="molecule type" value="Genomic_DNA"/>
</dbReference>
<comment type="catalytic activity">
    <reaction evidence="1">
        <text>ATP + protein L-histidine = ADP + protein N-phospho-L-histidine.</text>
        <dbReference type="EC" id="2.7.13.3"/>
    </reaction>
</comment>
<evidence type="ECO:0000256" key="3">
    <source>
        <dbReference type="ARBA" id="ARBA00012438"/>
    </source>
</evidence>
<feature type="transmembrane region" description="Helical" evidence="11">
    <location>
        <begin position="130"/>
        <end position="154"/>
    </location>
</feature>
<dbReference type="Gene3D" id="6.10.340.10">
    <property type="match status" value="1"/>
</dbReference>
<dbReference type="SMART" id="SM00387">
    <property type="entry name" value="HATPase_c"/>
    <property type="match status" value="1"/>
</dbReference>
<protein>
    <recommendedName>
        <fullName evidence="3">histidine kinase</fullName>
        <ecNumber evidence="3">2.7.13.3</ecNumber>
    </recommendedName>
</protein>
<keyword evidence="9" id="KW-0902">Two-component regulatory system</keyword>
<evidence type="ECO:0000259" key="12">
    <source>
        <dbReference type="PROSITE" id="PS50109"/>
    </source>
</evidence>
<proteinExistence type="predicted"/>